<comment type="similarity">
    <text evidence="1">Belongs to the plant acyltransferase family.</text>
</comment>
<dbReference type="EMBL" id="JAWXYG010000011">
    <property type="protein sequence ID" value="KAK4258880.1"/>
    <property type="molecule type" value="Genomic_DNA"/>
</dbReference>
<proteinExistence type="inferred from homology"/>
<gene>
    <name evidence="3" type="ORF">QN277_005279</name>
</gene>
<name>A0AAE1MAY8_9FABA</name>
<dbReference type="AlphaFoldDB" id="A0AAE1MAY8"/>
<dbReference type="PANTHER" id="PTHR31147:SF66">
    <property type="entry name" value="OS05G0315700 PROTEIN"/>
    <property type="match status" value="1"/>
</dbReference>
<comment type="caution">
    <text evidence="3">The sequence shown here is derived from an EMBL/GenBank/DDBJ whole genome shotgun (WGS) entry which is preliminary data.</text>
</comment>
<keyword evidence="2" id="KW-0808">Transferase</keyword>
<evidence type="ECO:0000313" key="4">
    <source>
        <dbReference type="Proteomes" id="UP001293593"/>
    </source>
</evidence>
<dbReference type="PANTHER" id="PTHR31147">
    <property type="entry name" value="ACYL TRANSFERASE 4"/>
    <property type="match status" value="1"/>
</dbReference>
<keyword evidence="4" id="KW-1185">Reference proteome</keyword>
<evidence type="ECO:0000313" key="3">
    <source>
        <dbReference type="EMBL" id="KAK4258880.1"/>
    </source>
</evidence>
<sequence>MVSDFRIRQYLFMLTSHKPIIKKALSETQAFYYPFASRLREAPASQLMIDCNEEGVIFIEADARVTLEQFVHLLRSPFPCFEEILYDVPSSDGVINCPLLLFQVTRLKCGGLISCSPKP</sequence>
<organism evidence="3 4">
    <name type="scientific">Acacia crassicarpa</name>
    <name type="common">northern wattle</name>
    <dbReference type="NCBI Taxonomy" id="499986"/>
    <lineage>
        <taxon>Eukaryota</taxon>
        <taxon>Viridiplantae</taxon>
        <taxon>Streptophyta</taxon>
        <taxon>Embryophyta</taxon>
        <taxon>Tracheophyta</taxon>
        <taxon>Spermatophyta</taxon>
        <taxon>Magnoliopsida</taxon>
        <taxon>eudicotyledons</taxon>
        <taxon>Gunneridae</taxon>
        <taxon>Pentapetalae</taxon>
        <taxon>rosids</taxon>
        <taxon>fabids</taxon>
        <taxon>Fabales</taxon>
        <taxon>Fabaceae</taxon>
        <taxon>Caesalpinioideae</taxon>
        <taxon>mimosoid clade</taxon>
        <taxon>Acacieae</taxon>
        <taxon>Acacia</taxon>
    </lineage>
</organism>
<protein>
    <submittedName>
        <fullName evidence="3">Uncharacterized protein</fullName>
    </submittedName>
</protein>
<evidence type="ECO:0000256" key="2">
    <source>
        <dbReference type="ARBA" id="ARBA00022679"/>
    </source>
</evidence>
<accession>A0AAE1MAY8</accession>
<dbReference type="Proteomes" id="UP001293593">
    <property type="component" value="Unassembled WGS sequence"/>
</dbReference>
<reference evidence="3" key="1">
    <citation type="submission" date="2023-10" db="EMBL/GenBank/DDBJ databases">
        <title>Chromosome-level genome of the transformable northern wattle, Acacia crassicarpa.</title>
        <authorList>
            <person name="Massaro I."/>
            <person name="Sinha N.R."/>
            <person name="Poethig S."/>
            <person name="Leichty A.R."/>
        </authorList>
    </citation>
    <scope>NUCLEOTIDE SEQUENCE</scope>
    <source>
        <strain evidence="3">Acra3RX</strain>
        <tissue evidence="3">Leaf</tissue>
    </source>
</reference>
<dbReference type="Pfam" id="PF02458">
    <property type="entry name" value="Transferase"/>
    <property type="match status" value="1"/>
</dbReference>
<dbReference type="GO" id="GO:0016740">
    <property type="term" value="F:transferase activity"/>
    <property type="evidence" value="ECO:0007669"/>
    <property type="project" value="UniProtKB-KW"/>
</dbReference>
<dbReference type="InterPro" id="IPR050898">
    <property type="entry name" value="Plant_acyltransferase"/>
</dbReference>
<dbReference type="InterPro" id="IPR023213">
    <property type="entry name" value="CAT-like_dom_sf"/>
</dbReference>
<dbReference type="Gene3D" id="3.30.559.10">
    <property type="entry name" value="Chloramphenicol acetyltransferase-like domain"/>
    <property type="match status" value="1"/>
</dbReference>
<evidence type="ECO:0000256" key="1">
    <source>
        <dbReference type="ARBA" id="ARBA00009861"/>
    </source>
</evidence>